<organism evidence="1 2">
    <name type="scientific">Microbacterium phage Squash</name>
    <dbReference type="NCBI Taxonomy" id="2182357"/>
    <lineage>
        <taxon>Viruses</taxon>
        <taxon>Duplodnaviria</taxon>
        <taxon>Heunggongvirae</taxon>
        <taxon>Uroviricota</taxon>
        <taxon>Caudoviricetes</taxon>
        <taxon>Squashvirus</taxon>
        <taxon>Squashvirus squash</taxon>
    </lineage>
</organism>
<dbReference type="GeneID" id="54992291"/>
<proteinExistence type="predicted"/>
<reference evidence="1 2" key="1">
    <citation type="submission" date="2018-04" db="EMBL/GenBank/DDBJ databases">
        <authorList>
            <person name="Fournier C.T."/>
            <person name="Kim C.J."/>
            <person name="Romero I.G."/>
            <person name="Sanchez M."/>
            <person name="Do N."/>
            <person name="Wu S."/>
            <person name="Mosier S.A."/>
            <person name="Wang J."/>
            <person name="Lund A."/>
            <person name="Moberg-Parker J."/>
            <person name="Stanton A.-C.J."/>
            <person name="Garlena R.A."/>
            <person name="Russell D.A."/>
            <person name="Pope W.H."/>
            <person name="Jacobs-Sera D."/>
            <person name="Hatfull G.F."/>
        </authorList>
    </citation>
    <scope>NUCLEOTIDE SEQUENCE [LARGE SCALE GENOMIC DNA]</scope>
</reference>
<name>A0A2U8ULK7_9CAUD</name>
<keyword evidence="2" id="KW-1185">Reference proteome</keyword>
<sequence length="1084" mass="116972">MEPQEFAAKRQERLLTADAELRDLVREALSAWNGEGEFDPTALQEAVEVIWLEHFSAEAPLADYERFLPRFRKILTESLAQTSAAAAGEPADYEVERITVFLGTLAVNDGTFRGIGARGGKFKRWTSMHDPSVRHAHSLVDGQVRSISEPFTVEGVDLQYPGQPIGDPSVWINCRCVAQPAAAKGDANVSDTTMTLSDDFDSRSRSLTADAGTEEDTGVGVFLIPAEGDPIVAASSEDQAHMTTIWLGSKEDLSVDLEELEQAVRFYAQDLDGPVVVPVKGRGTLGDDEADVVFLELTESLLALRDGFLVNEPITTAHSEAEQFPEWTPHVTLGYPETPAAGEYDGDAVTFDRVGLWIGPDRYEYPMGDSVTKSLAAGGVIPAGSRPLIDSFKGFVVSKNVLVAAGIDPEGFARYATVVEEPPVVEDGELDDEMPVDELEEGEEEVTEIPVHGVATLEGKATGDGRGFRSEALSFGPMPQPLGYEYVSGHGADTSHVAIVGRIDRYERVPAPQHGDGVFEIRWWGVIMPGKEYGARAIESIVDGSYTGLSVIVDSVTVDVTDEREEMRQRILADRESAKRTGTDEVPAIVTDEEYDIEALLDTFVGDGTQPTTWFSKAQIRRFDMVPTGAFEQGYTALGHEFEDELTEEQIITAAAALEDCGCRTRLVASAGLLDDIATWDVVDLGSLTPEEVTAYDLMDVEEQSEFVRERGLVASAGFAPGTKDGPGWITHPVATSRIRRYWTTGKGAAKIGWGTPGDFNRCRAQLAKYVQNPDWLAGLCANMHKEVLGVWPGRKRGDKGHSLAASGAERTPVPLAVMASASGLDVSTVYPASAFEAPQEGRAFAMQIDKQARTIRGYAAQWGTCHIGIAGVCQEPPESATDYSYFRKGLVDTDQGEQRVGLITYGIGHASEYASAAAATAHYDQTSAVRCYINIGQDAHGIWYAGVFVPWATEADMDEMRAIGRVSGDWRNWSGRANDYEMVGLVCVNTDGFQLAASAAIGAFALEKGQGDIAPVTIDAAAISLSRDDVAGIALAAAEQVFHLQSEQRAQQENAERLAAARAAATAYRLAGARAALNKILEG</sequence>
<protein>
    <submittedName>
        <fullName evidence="1">Capsid morphogenesis protein</fullName>
    </submittedName>
</protein>
<dbReference type="EMBL" id="MH153813">
    <property type="protein sequence ID" value="AWN04644.1"/>
    <property type="molecule type" value="Genomic_DNA"/>
</dbReference>
<dbReference type="KEGG" id="vg:54992291"/>
<evidence type="ECO:0000313" key="1">
    <source>
        <dbReference type="EMBL" id="AWN04644.1"/>
    </source>
</evidence>
<gene>
    <name evidence="1" type="primary">25</name>
    <name evidence="1" type="ORF">PBI_SQUASH_25</name>
</gene>
<dbReference type="RefSeq" id="YP_009801764.1">
    <property type="nucleotide sequence ID" value="NC_047975.1"/>
</dbReference>
<evidence type="ECO:0000313" key="2">
    <source>
        <dbReference type="Proteomes" id="UP000246514"/>
    </source>
</evidence>
<dbReference type="Proteomes" id="UP000246514">
    <property type="component" value="Segment"/>
</dbReference>
<accession>A0A2U8ULK7</accession>